<reference evidence="14 15" key="1">
    <citation type="journal article" date="2020" name="Pathogens">
        <title>First Whole Genome Sequence of Anaplasma platys, an Obligate Intracellular Rickettsial Pathogen of Dogs.</title>
        <authorList>
            <person name="Llanes A."/>
            <person name="Rajeev S."/>
        </authorList>
    </citation>
    <scope>NUCLEOTIDE SEQUENCE [LARGE SCALE GENOMIC DNA]</scope>
    <source>
        <strain evidence="14 15">S3</strain>
    </source>
</reference>
<dbReference type="InterPro" id="IPR036097">
    <property type="entry name" value="HisK_dim/P_sf"/>
</dbReference>
<dbReference type="InterPro" id="IPR004358">
    <property type="entry name" value="Sig_transdc_His_kin-like_C"/>
</dbReference>
<dbReference type="GO" id="GO:0016020">
    <property type="term" value="C:membrane"/>
    <property type="evidence" value="ECO:0007669"/>
    <property type="project" value="UniProtKB-SubCell"/>
</dbReference>
<dbReference type="InterPro" id="IPR005467">
    <property type="entry name" value="His_kinase_dom"/>
</dbReference>
<dbReference type="InterPro" id="IPR003660">
    <property type="entry name" value="HAMP_dom"/>
</dbReference>
<dbReference type="SUPFAM" id="SSF47384">
    <property type="entry name" value="Homodimeric domain of signal transducing histidine kinase"/>
    <property type="match status" value="1"/>
</dbReference>
<keyword evidence="15" id="KW-1185">Reference proteome</keyword>
<dbReference type="SMART" id="SM00304">
    <property type="entry name" value="HAMP"/>
    <property type="match status" value="1"/>
</dbReference>
<dbReference type="EC" id="2.7.13.3" evidence="3"/>
<accession>A0A858PXF5</accession>
<keyword evidence="11" id="KW-1133">Transmembrane helix</keyword>
<dbReference type="Pfam" id="PF02518">
    <property type="entry name" value="HATPase_c"/>
    <property type="match status" value="1"/>
</dbReference>
<dbReference type="CDD" id="cd06225">
    <property type="entry name" value="HAMP"/>
    <property type="match status" value="1"/>
</dbReference>
<feature type="transmembrane region" description="Helical" evidence="11">
    <location>
        <begin position="20"/>
        <end position="41"/>
    </location>
</feature>
<evidence type="ECO:0000256" key="4">
    <source>
        <dbReference type="ARBA" id="ARBA00019748"/>
    </source>
</evidence>
<evidence type="ECO:0000259" key="12">
    <source>
        <dbReference type="PROSITE" id="PS50109"/>
    </source>
</evidence>
<dbReference type="InterPro" id="IPR003594">
    <property type="entry name" value="HATPase_dom"/>
</dbReference>
<keyword evidence="11" id="KW-0472">Membrane</keyword>
<comment type="subcellular location">
    <subcellularLocation>
        <location evidence="2">Membrane</location>
    </subcellularLocation>
</comment>
<gene>
    <name evidence="14" type="primary">sasA</name>
    <name evidence="14" type="ORF">ANPL_00710</name>
</gene>
<evidence type="ECO:0000256" key="5">
    <source>
        <dbReference type="ARBA" id="ARBA00022553"/>
    </source>
</evidence>
<keyword evidence="11" id="KW-0812">Transmembrane</keyword>
<evidence type="ECO:0000259" key="13">
    <source>
        <dbReference type="PROSITE" id="PS50885"/>
    </source>
</evidence>
<evidence type="ECO:0000256" key="11">
    <source>
        <dbReference type="SAM" id="Phobius"/>
    </source>
</evidence>
<dbReference type="GO" id="GO:0005524">
    <property type="term" value="F:ATP binding"/>
    <property type="evidence" value="ECO:0007669"/>
    <property type="project" value="UniProtKB-KW"/>
</dbReference>
<evidence type="ECO:0000256" key="6">
    <source>
        <dbReference type="ARBA" id="ARBA00022679"/>
    </source>
</evidence>
<dbReference type="EMBL" id="CP046391">
    <property type="protein sequence ID" value="QJC27260.1"/>
    <property type="molecule type" value="Genomic_DNA"/>
</dbReference>
<dbReference type="PROSITE" id="PS50885">
    <property type="entry name" value="HAMP"/>
    <property type="match status" value="1"/>
</dbReference>
<dbReference type="RefSeq" id="WP_236822849.1">
    <property type="nucleotide sequence ID" value="NZ_CP046391.1"/>
</dbReference>
<keyword evidence="10" id="KW-0902">Two-component regulatory system</keyword>
<dbReference type="SMART" id="SM00387">
    <property type="entry name" value="HATPase_c"/>
    <property type="match status" value="1"/>
</dbReference>
<dbReference type="PIRSF" id="PIRSF037532">
    <property type="entry name" value="STHK_NtrY"/>
    <property type="match status" value="1"/>
</dbReference>
<sequence>MRRGFSKEGRRLFSGAFESALASGFFSVLLASLNLFLFFLLSDILDAGHHAAPWDISLWLMGGLLLFFLFVSVLSYWVVYIWVRCRRKELGFRLQARAVLIFTSVGIIPAAIVSGFSYMFFDYGVKEWYKESILPAFTKCTARILGQDRIYNDVVLKSDFAHLFKYLKTSKGNLHAKDIIRSAEIFDFSRILLVRNDEIIADSGDDENTAQILIEQMDLHEAKSPVVSVGETAVHIAQLLDDEAQTYLLAVRFVDQVPVGESSYNGKIPDYLRDIKHHLVVLQLQLSLAFLFLFLVILFVSVWLGVGFAEGILDSLSEIFSATKRVQEGDFDCEIECKKVRIGEEISTVVHAFNQMVVKLRKQRQQLTDAYSEINVRKSFVERVLSGVSSGVIALDSAQFVTLMNNRAMELLDCKEADRPLGEVFPEVTGLIMSTRSSGDVIITRGQRSLTLSVNVECLAADRGFIITFDDVSQLVEAQRKAAWSDIARKIAHEIKNPMTPIYLAAERISKKYADQIVTDRETFLRYADTIMKQVSCISSIIDEFVSFARMPRPTFKECNISAIIRSVSLLGQFGRNTVRYDLSLPEEDVMVWGDRERILQVFVNVFKNACESIDASQNAGSGYIKVVVTARETGGVTVDVRDNGVGFSESLVGKLTEPYVTTREHGTGLGLAIVKEILEEHGATISFRNSGEGGSVLVTFSK</sequence>
<dbReference type="Proteomes" id="UP000500930">
    <property type="component" value="Chromosome"/>
</dbReference>
<dbReference type="InterPro" id="IPR017232">
    <property type="entry name" value="NtrY"/>
</dbReference>
<dbReference type="Gene3D" id="6.10.340.10">
    <property type="match status" value="1"/>
</dbReference>
<keyword evidence="9" id="KW-0067">ATP-binding</keyword>
<proteinExistence type="predicted"/>
<protein>
    <recommendedName>
        <fullName evidence="4">Putative sensor histidine kinase NtrY-like</fullName>
        <ecNumber evidence="3">2.7.13.3</ecNumber>
    </recommendedName>
</protein>
<keyword evidence="8 14" id="KW-0418">Kinase</keyword>
<dbReference type="PROSITE" id="PS50109">
    <property type="entry name" value="HIS_KIN"/>
    <property type="match status" value="1"/>
</dbReference>
<evidence type="ECO:0000256" key="8">
    <source>
        <dbReference type="ARBA" id="ARBA00022777"/>
    </source>
</evidence>
<evidence type="ECO:0000313" key="14">
    <source>
        <dbReference type="EMBL" id="QJC27260.1"/>
    </source>
</evidence>
<dbReference type="InterPro" id="IPR036890">
    <property type="entry name" value="HATPase_C_sf"/>
</dbReference>
<dbReference type="Pfam" id="PF00512">
    <property type="entry name" value="HisKA"/>
    <property type="match status" value="1"/>
</dbReference>
<evidence type="ECO:0000256" key="2">
    <source>
        <dbReference type="ARBA" id="ARBA00004370"/>
    </source>
</evidence>
<dbReference type="SUPFAM" id="SSF55874">
    <property type="entry name" value="ATPase domain of HSP90 chaperone/DNA topoisomerase II/histidine kinase"/>
    <property type="match status" value="1"/>
</dbReference>
<feature type="domain" description="HAMP" evidence="13">
    <location>
        <begin position="322"/>
        <end position="365"/>
    </location>
</feature>
<keyword evidence="5" id="KW-0597">Phosphoprotein</keyword>
<evidence type="ECO:0000256" key="7">
    <source>
        <dbReference type="ARBA" id="ARBA00022741"/>
    </source>
</evidence>
<feature type="domain" description="Histidine kinase" evidence="12">
    <location>
        <begin position="490"/>
        <end position="703"/>
    </location>
</feature>
<evidence type="ECO:0000256" key="3">
    <source>
        <dbReference type="ARBA" id="ARBA00012438"/>
    </source>
</evidence>
<evidence type="ECO:0000256" key="9">
    <source>
        <dbReference type="ARBA" id="ARBA00022840"/>
    </source>
</evidence>
<dbReference type="Gene3D" id="3.30.450.20">
    <property type="entry name" value="PAS domain"/>
    <property type="match status" value="1"/>
</dbReference>
<dbReference type="PANTHER" id="PTHR43065:SF10">
    <property type="entry name" value="PEROXIDE STRESS-ACTIVATED HISTIDINE KINASE MAK3"/>
    <property type="match status" value="1"/>
</dbReference>
<dbReference type="CDD" id="cd00082">
    <property type="entry name" value="HisKA"/>
    <property type="match status" value="1"/>
</dbReference>
<dbReference type="PANTHER" id="PTHR43065">
    <property type="entry name" value="SENSOR HISTIDINE KINASE"/>
    <property type="match status" value="1"/>
</dbReference>
<name>A0A858PXF5_9RICK</name>
<evidence type="ECO:0000256" key="10">
    <source>
        <dbReference type="ARBA" id="ARBA00023012"/>
    </source>
</evidence>
<dbReference type="SMART" id="SM00388">
    <property type="entry name" value="HisKA"/>
    <property type="match status" value="1"/>
</dbReference>
<dbReference type="Gene3D" id="1.10.287.130">
    <property type="match status" value="1"/>
</dbReference>
<dbReference type="Gene3D" id="3.30.565.10">
    <property type="entry name" value="Histidine kinase-like ATPase, C-terminal domain"/>
    <property type="match status" value="1"/>
</dbReference>
<feature type="transmembrane region" description="Helical" evidence="11">
    <location>
        <begin position="56"/>
        <end position="79"/>
    </location>
</feature>
<organism evidence="14 15">
    <name type="scientific">Anaplasma platys</name>
    <dbReference type="NCBI Taxonomy" id="949"/>
    <lineage>
        <taxon>Bacteria</taxon>
        <taxon>Pseudomonadati</taxon>
        <taxon>Pseudomonadota</taxon>
        <taxon>Alphaproteobacteria</taxon>
        <taxon>Rickettsiales</taxon>
        <taxon>Anaplasmataceae</taxon>
        <taxon>Anaplasma</taxon>
    </lineage>
</organism>
<dbReference type="PRINTS" id="PR00344">
    <property type="entry name" value="BCTRLSENSOR"/>
</dbReference>
<dbReference type="AlphaFoldDB" id="A0A858PXF5"/>
<dbReference type="GO" id="GO:0000155">
    <property type="term" value="F:phosphorelay sensor kinase activity"/>
    <property type="evidence" value="ECO:0007669"/>
    <property type="project" value="InterPro"/>
</dbReference>
<dbReference type="InterPro" id="IPR003661">
    <property type="entry name" value="HisK_dim/P_dom"/>
</dbReference>
<comment type="catalytic activity">
    <reaction evidence="1">
        <text>ATP + protein L-histidine = ADP + protein N-phospho-L-histidine.</text>
        <dbReference type="EC" id="2.7.13.3"/>
    </reaction>
</comment>
<evidence type="ECO:0000256" key="1">
    <source>
        <dbReference type="ARBA" id="ARBA00000085"/>
    </source>
</evidence>
<keyword evidence="7" id="KW-0547">Nucleotide-binding</keyword>
<feature type="transmembrane region" description="Helical" evidence="11">
    <location>
        <begin position="288"/>
        <end position="309"/>
    </location>
</feature>
<keyword evidence="6" id="KW-0808">Transferase</keyword>
<dbReference type="KEGG" id="aplt:ANPL_00710"/>
<feature type="transmembrane region" description="Helical" evidence="11">
    <location>
        <begin position="99"/>
        <end position="121"/>
    </location>
</feature>
<evidence type="ECO:0000313" key="15">
    <source>
        <dbReference type="Proteomes" id="UP000500930"/>
    </source>
</evidence>